<dbReference type="EMBL" id="BQNB010009443">
    <property type="protein sequence ID" value="GJS63598.1"/>
    <property type="molecule type" value="Genomic_DNA"/>
</dbReference>
<comment type="caution">
    <text evidence="3">The sequence shown here is derived from an EMBL/GenBank/DDBJ whole genome shotgun (WGS) entry which is preliminary data.</text>
</comment>
<reference evidence="3" key="2">
    <citation type="submission" date="2022-01" db="EMBL/GenBank/DDBJ databases">
        <authorList>
            <person name="Yamashiro T."/>
            <person name="Shiraishi A."/>
            <person name="Satake H."/>
            <person name="Nakayama K."/>
        </authorList>
    </citation>
    <scope>NUCLEOTIDE SEQUENCE</scope>
</reference>
<dbReference type="InterPro" id="IPR001878">
    <property type="entry name" value="Znf_CCHC"/>
</dbReference>
<evidence type="ECO:0000313" key="4">
    <source>
        <dbReference type="Proteomes" id="UP001151760"/>
    </source>
</evidence>
<feature type="domain" description="CCHC-type" evidence="2">
    <location>
        <begin position="80"/>
        <end position="95"/>
    </location>
</feature>
<accession>A0ABQ4XEC0</accession>
<keyword evidence="3" id="KW-0808">Transferase</keyword>
<protein>
    <submittedName>
        <fullName evidence="3">Reverse transcriptase domain-containing protein</fullName>
    </submittedName>
</protein>
<keyword evidence="4" id="KW-1185">Reference proteome</keyword>
<dbReference type="PROSITE" id="PS50158">
    <property type="entry name" value="ZF_CCHC"/>
    <property type="match status" value="1"/>
</dbReference>
<name>A0ABQ4XEC0_9ASTR</name>
<keyword evidence="3" id="KW-0695">RNA-directed DNA polymerase</keyword>
<evidence type="ECO:0000259" key="2">
    <source>
        <dbReference type="PROSITE" id="PS50158"/>
    </source>
</evidence>
<reference evidence="3" key="1">
    <citation type="journal article" date="2022" name="Int. J. Mol. Sci.">
        <title>Draft Genome of Tanacetum Coccineum: Genomic Comparison of Closely Related Tanacetum-Family Plants.</title>
        <authorList>
            <person name="Yamashiro T."/>
            <person name="Shiraishi A."/>
            <person name="Nakayama K."/>
            <person name="Satake H."/>
        </authorList>
    </citation>
    <scope>NUCLEOTIDE SEQUENCE</scope>
</reference>
<dbReference type="Gene3D" id="4.10.60.10">
    <property type="entry name" value="Zinc finger, CCHC-type"/>
    <property type="match status" value="1"/>
</dbReference>
<keyword evidence="1" id="KW-0862">Zinc</keyword>
<gene>
    <name evidence="3" type="ORF">Tco_0678162</name>
</gene>
<dbReference type="SUPFAM" id="SSF57756">
    <property type="entry name" value="Retrovirus zinc finger-like domains"/>
    <property type="match status" value="1"/>
</dbReference>
<dbReference type="Proteomes" id="UP001151760">
    <property type="component" value="Unassembled WGS sequence"/>
</dbReference>
<dbReference type="InterPro" id="IPR036875">
    <property type="entry name" value="Znf_CCHC_sf"/>
</dbReference>
<sequence length="183" mass="20426">MSTLIINNRIGDKKLERFILQPQLKVKAMLGTYHGATVPTHTTMVNVLQSAGGVKELVIWRRIRFKILGADVNSLQNVTCYGCGEKGYFRNKCPKKMGHENEGARRRGYVMRTEDPQQNPDVVTGTFLLNDHYTSILFDSGAKKRFVSTVFTPFIDIAPAALDTSYEVELADGKVVSTNTVLL</sequence>
<keyword evidence="1" id="KW-0479">Metal-binding</keyword>
<organism evidence="3 4">
    <name type="scientific">Tanacetum coccineum</name>
    <dbReference type="NCBI Taxonomy" id="301880"/>
    <lineage>
        <taxon>Eukaryota</taxon>
        <taxon>Viridiplantae</taxon>
        <taxon>Streptophyta</taxon>
        <taxon>Embryophyta</taxon>
        <taxon>Tracheophyta</taxon>
        <taxon>Spermatophyta</taxon>
        <taxon>Magnoliopsida</taxon>
        <taxon>eudicotyledons</taxon>
        <taxon>Gunneridae</taxon>
        <taxon>Pentapetalae</taxon>
        <taxon>asterids</taxon>
        <taxon>campanulids</taxon>
        <taxon>Asterales</taxon>
        <taxon>Asteraceae</taxon>
        <taxon>Asteroideae</taxon>
        <taxon>Anthemideae</taxon>
        <taxon>Anthemidinae</taxon>
        <taxon>Tanacetum</taxon>
    </lineage>
</organism>
<dbReference type="GO" id="GO:0003964">
    <property type="term" value="F:RNA-directed DNA polymerase activity"/>
    <property type="evidence" value="ECO:0007669"/>
    <property type="project" value="UniProtKB-KW"/>
</dbReference>
<proteinExistence type="predicted"/>
<keyword evidence="3" id="KW-0548">Nucleotidyltransferase</keyword>
<dbReference type="Pfam" id="PF08284">
    <property type="entry name" value="RVP_2"/>
    <property type="match status" value="1"/>
</dbReference>
<evidence type="ECO:0000313" key="3">
    <source>
        <dbReference type="EMBL" id="GJS63598.1"/>
    </source>
</evidence>
<evidence type="ECO:0000256" key="1">
    <source>
        <dbReference type="PROSITE-ProRule" id="PRU00047"/>
    </source>
</evidence>
<keyword evidence="1" id="KW-0863">Zinc-finger</keyword>